<dbReference type="RefSeq" id="WP_130355608.1">
    <property type="nucleotide sequence ID" value="NZ_SGXC01000001.1"/>
</dbReference>
<evidence type="ECO:0000259" key="3">
    <source>
        <dbReference type="PROSITE" id="PS50076"/>
    </source>
</evidence>
<feature type="transmembrane region" description="Helical" evidence="2">
    <location>
        <begin position="111"/>
        <end position="134"/>
    </location>
</feature>
<accession>A0A4Q7NHK0</accession>
<proteinExistence type="predicted"/>
<dbReference type="InterPro" id="IPR036869">
    <property type="entry name" value="J_dom_sf"/>
</dbReference>
<feature type="transmembrane region" description="Helical" evidence="2">
    <location>
        <begin position="146"/>
        <end position="164"/>
    </location>
</feature>
<keyword evidence="5" id="KW-1185">Reference proteome</keyword>
<organism evidence="4 5">
    <name type="scientific">Pigmentiphaga kullae</name>
    <dbReference type="NCBI Taxonomy" id="151784"/>
    <lineage>
        <taxon>Bacteria</taxon>
        <taxon>Pseudomonadati</taxon>
        <taxon>Pseudomonadota</taxon>
        <taxon>Betaproteobacteria</taxon>
        <taxon>Burkholderiales</taxon>
        <taxon>Alcaligenaceae</taxon>
        <taxon>Pigmentiphaga</taxon>
    </lineage>
</organism>
<feature type="compositionally biased region" description="Polar residues" evidence="1">
    <location>
        <begin position="234"/>
        <end position="246"/>
    </location>
</feature>
<keyword evidence="2" id="KW-1133">Transmembrane helix</keyword>
<keyword evidence="2" id="KW-0812">Transmembrane</keyword>
<evidence type="ECO:0000313" key="4">
    <source>
        <dbReference type="EMBL" id="RZS84222.1"/>
    </source>
</evidence>
<dbReference type="Gene3D" id="1.10.287.110">
    <property type="entry name" value="DnaJ domain"/>
    <property type="match status" value="1"/>
</dbReference>
<comment type="caution">
    <text evidence="4">The sequence shown here is derived from an EMBL/GenBank/DDBJ whole genome shotgun (WGS) entry which is preliminary data.</text>
</comment>
<feature type="domain" description="J" evidence="3">
    <location>
        <begin position="5"/>
        <end position="72"/>
    </location>
</feature>
<dbReference type="SMART" id="SM00271">
    <property type="entry name" value="DnaJ"/>
    <property type="match status" value="1"/>
</dbReference>
<evidence type="ECO:0000256" key="2">
    <source>
        <dbReference type="SAM" id="Phobius"/>
    </source>
</evidence>
<protein>
    <submittedName>
        <fullName evidence="4">DnaJ-like protein</fullName>
    </submittedName>
</protein>
<dbReference type="PRINTS" id="PR00625">
    <property type="entry name" value="JDOMAIN"/>
</dbReference>
<dbReference type="Proteomes" id="UP000292445">
    <property type="component" value="Unassembled WGS sequence"/>
</dbReference>
<reference evidence="4 5" key="1">
    <citation type="submission" date="2019-02" db="EMBL/GenBank/DDBJ databases">
        <title>Genomic Encyclopedia of Type Strains, Phase IV (KMG-IV): sequencing the most valuable type-strain genomes for metagenomic binning, comparative biology and taxonomic classification.</title>
        <authorList>
            <person name="Goeker M."/>
        </authorList>
    </citation>
    <scope>NUCLEOTIDE SEQUENCE [LARGE SCALE GENOMIC DNA]</scope>
    <source>
        <strain evidence="4 5">K24</strain>
    </source>
</reference>
<name>A0A4Q7NHK0_9BURK</name>
<feature type="region of interest" description="Disordered" evidence="1">
    <location>
        <begin position="220"/>
        <end position="252"/>
    </location>
</feature>
<evidence type="ECO:0000313" key="5">
    <source>
        <dbReference type="Proteomes" id="UP000292445"/>
    </source>
</evidence>
<gene>
    <name evidence="4" type="ORF">EV675_0230</name>
</gene>
<dbReference type="PROSITE" id="PS50076">
    <property type="entry name" value="DNAJ_2"/>
    <property type="match status" value="1"/>
</dbReference>
<evidence type="ECO:0000256" key="1">
    <source>
        <dbReference type="SAM" id="MobiDB-lite"/>
    </source>
</evidence>
<dbReference type="CDD" id="cd06257">
    <property type="entry name" value="DnaJ"/>
    <property type="match status" value="1"/>
</dbReference>
<feature type="transmembrane region" description="Helical" evidence="2">
    <location>
        <begin position="193"/>
        <end position="214"/>
    </location>
</feature>
<dbReference type="OrthoDB" id="8960697at2"/>
<dbReference type="InterPro" id="IPR001623">
    <property type="entry name" value="DnaJ_domain"/>
</dbReference>
<sequence>MALHTHYDSLQVKRDASLDAIKGAYRYLSQKWHPDKQPPSNRAEAERITKQLTSAYEVLSDPVARITYDEWIEEQETHHDDGTAAREDPQPASSTLSAYERVQMSERIAAAFWPGAIAGATFSLFLLFVLVAQIDAAKQWSERHPVIVTLALLAAIIFSARSAIEQRAQKVRSANDDESLAVLFRYTSRTKTLITTCATVVGLAAAPIILSSMFNESSSSSSPSVQPAQTSPSLASTESLAQQAPQLSEPAKPTTLTSTYKRVYADVDCGRPIMLGLRYLQDYKRILGIWQAKANSRDTALFNDRALLKVPADDVFFFAMTTDGAYVWAGSGNDTELLEFEGKTRRFARVPVTDAPHIYIRLSCNEPSR</sequence>
<dbReference type="AlphaFoldDB" id="A0A4Q7NHK0"/>
<keyword evidence="2" id="KW-0472">Membrane</keyword>
<dbReference type="Pfam" id="PF00226">
    <property type="entry name" value="DnaJ"/>
    <property type="match status" value="1"/>
</dbReference>
<feature type="compositionally biased region" description="Low complexity" evidence="1">
    <location>
        <begin position="220"/>
        <end position="233"/>
    </location>
</feature>
<dbReference type="EMBL" id="SGXC01000001">
    <property type="protein sequence ID" value="RZS84222.1"/>
    <property type="molecule type" value="Genomic_DNA"/>
</dbReference>
<dbReference type="InterPro" id="IPR050817">
    <property type="entry name" value="DjlA_DnaK_co-chaperone"/>
</dbReference>
<dbReference type="PANTHER" id="PTHR24074">
    <property type="entry name" value="CO-CHAPERONE PROTEIN DJLA"/>
    <property type="match status" value="1"/>
</dbReference>
<dbReference type="SUPFAM" id="SSF46565">
    <property type="entry name" value="Chaperone J-domain"/>
    <property type="match status" value="1"/>
</dbReference>